<evidence type="ECO:0000256" key="3">
    <source>
        <dbReference type="ARBA" id="ARBA00022729"/>
    </source>
</evidence>
<dbReference type="EMBL" id="AP027272">
    <property type="protein sequence ID" value="BDX08338.1"/>
    <property type="molecule type" value="Genomic_DNA"/>
</dbReference>
<dbReference type="KEGG" id="pmaw:MACH26_38590"/>
<name>A0AA48HYU1_9ALTE</name>
<dbReference type="Pfam" id="PF06629">
    <property type="entry name" value="MipA"/>
    <property type="match status" value="1"/>
</dbReference>
<keyword evidence="3" id="KW-0732">Signal</keyword>
<dbReference type="InterPro" id="IPR010583">
    <property type="entry name" value="MipA"/>
</dbReference>
<dbReference type="Proteomes" id="UP001333710">
    <property type="component" value="Chromosome"/>
</dbReference>
<evidence type="ECO:0000256" key="5">
    <source>
        <dbReference type="ARBA" id="ARBA00023237"/>
    </source>
</evidence>
<keyword evidence="7" id="KW-1185">Reference proteome</keyword>
<proteinExistence type="inferred from homology"/>
<evidence type="ECO:0000313" key="7">
    <source>
        <dbReference type="Proteomes" id="UP001333710"/>
    </source>
</evidence>
<dbReference type="GO" id="GO:0009252">
    <property type="term" value="P:peptidoglycan biosynthetic process"/>
    <property type="evidence" value="ECO:0007669"/>
    <property type="project" value="TreeGrafter"/>
</dbReference>
<keyword evidence="4" id="KW-0472">Membrane</keyword>
<comment type="similarity">
    <text evidence="2">Belongs to the MipA/OmpV family.</text>
</comment>
<protein>
    <submittedName>
        <fullName evidence="6">Outer membrane MltA-interaction protein MipA</fullName>
    </submittedName>
</protein>
<dbReference type="PANTHER" id="PTHR38776:SF1">
    <property type="entry name" value="MLTA-INTERACTING PROTEIN-RELATED"/>
    <property type="match status" value="1"/>
</dbReference>
<sequence length="274" mass="30897">MASYCLEKGQLEIAVGLGAGVRTNPLYQTDNTPLVVIPDIAWYGENWYLDNTEIGYQWIQQETFAAEGFVTLNGEYGYFRSSHFSNFVLDGSSISSGFESGTAPGLAPNDEDDNQQDIFLNIQVSPENVAKRKLGIDAGIRLHWYQGDNEWTLSAAHDINDVYQGGSLSANYRRFMELGEWRVIANLRATWKSAALLDYYYGIDARDTFDATLHYTAGSAWFTQVGLSANRKITENWRWLLHISYNHLPSAMSDSPLVDKNYTITTFAGVTYRF</sequence>
<keyword evidence="5" id="KW-0998">Cell outer membrane</keyword>
<gene>
    <name evidence="6" type="primary">mipA</name>
    <name evidence="6" type="ORF">MACH26_38590</name>
</gene>
<evidence type="ECO:0000313" key="6">
    <source>
        <dbReference type="EMBL" id="BDX08338.1"/>
    </source>
</evidence>
<evidence type="ECO:0000256" key="4">
    <source>
        <dbReference type="ARBA" id="ARBA00023136"/>
    </source>
</evidence>
<dbReference type="RefSeq" id="WP_338294410.1">
    <property type="nucleotide sequence ID" value="NZ_AP027272.1"/>
</dbReference>
<accession>A0AA48HYU1</accession>
<evidence type="ECO:0000256" key="1">
    <source>
        <dbReference type="ARBA" id="ARBA00004442"/>
    </source>
</evidence>
<organism evidence="6 7">
    <name type="scientific">Planctobacterium marinum</name>
    <dbReference type="NCBI Taxonomy" id="1631968"/>
    <lineage>
        <taxon>Bacteria</taxon>
        <taxon>Pseudomonadati</taxon>
        <taxon>Pseudomonadota</taxon>
        <taxon>Gammaproteobacteria</taxon>
        <taxon>Alteromonadales</taxon>
        <taxon>Alteromonadaceae</taxon>
        <taxon>Planctobacterium</taxon>
    </lineage>
</organism>
<dbReference type="GO" id="GO:0009279">
    <property type="term" value="C:cell outer membrane"/>
    <property type="evidence" value="ECO:0007669"/>
    <property type="project" value="UniProtKB-SubCell"/>
</dbReference>
<evidence type="ECO:0000256" key="2">
    <source>
        <dbReference type="ARBA" id="ARBA00005722"/>
    </source>
</evidence>
<dbReference type="AlphaFoldDB" id="A0AA48HYU1"/>
<comment type="subcellular location">
    <subcellularLocation>
        <location evidence="1">Cell outer membrane</location>
    </subcellularLocation>
</comment>
<reference evidence="6" key="1">
    <citation type="submission" date="2023-01" db="EMBL/GenBank/DDBJ databases">
        <title>Complete genome sequence of Planctobacterium marinum strain Dej080120_11.</title>
        <authorList>
            <person name="Ueki S."/>
            <person name="Maruyama F."/>
        </authorList>
    </citation>
    <scope>NUCLEOTIDE SEQUENCE</scope>
    <source>
        <strain evidence="6">Dej080120_11</strain>
    </source>
</reference>
<dbReference type="PANTHER" id="PTHR38776">
    <property type="entry name" value="MLTA-INTERACTING PROTEIN-RELATED"/>
    <property type="match status" value="1"/>
</dbReference>